<keyword evidence="1" id="KW-1133">Transmembrane helix</keyword>
<gene>
    <name evidence="2" type="ordered locus">Afer_0869</name>
</gene>
<evidence type="ECO:0000313" key="3">
    <source>
        <dbReference type="Proteomes" id="UP000000771"/>
    </source>
</evidence>
<dbReference type="AlphaFoldDB" id="C7LYK6"/>
<dbReference type="EMBL" id="CP001631">
    <property type="protein sequence ID" value="ACU53814.1"/>
    <property type="molecule type" value="Genomic_DNA"/>
</dbReference>
<dbReference type="Proteomes" id="UP000000771">
    <property type="component" value="Chromosome"/>
</dbReference>
<accession>C7LYK6</accession>
<feature type="transmembrane region" description="Helical" evidence="1">
    <location>
        <begin position="37"/>
        <end position="56"/>
    </location>
</feature>
<keyword evidence="1" id="KW-0812">Transmembrane</keyword>
<dbReference type="KEGG" id="afo:Afer_0869"/>
<organism evidence="2 3">
    <name type="scientific">Acidimicrobium ferrooxidans (strain DSM 10331 / JCM 15462 / NBRC 103882 / ICP)</name>
    <dbReference type="NCBI Taxonomy" id="525909"/>
    <lineage>
        <taxon>Bacteria</taxon>
        <taxon>Bacillati</taxon>
        <taxon>Actinomycetota</taxon>
        <taxon>Acidimicrobiia</taxon>
        <taxon>Acidimicrobiales</taxon>
        <taxon>Acidimicrobiaceae</taxon>
        <taxon>Acidimicrobium</taxon>
    </lineage>
</organism>
<name>C7LYK6_ACIFD</name>
<dbReference type="HOGENOM" id="CLU_2949648_0_0_11"/>
<dbReference type="RefSeq" id="WP_015798303.1">
    <property type="nucleotide sequence ID" value="NC_013124.1"/>
</dbReference>
<proteinExistence type="predicted"/>
<feature type="transmembrane region" description="Helical" evidence="1">
    <location>
        <begin position="12"/>
        <end position="31"/>
    </location>
</feature>
<evidence type="ECO:0000256" key="1">
    <source>
        <dbReference type="SAM" id="Phobius"/>
    </source>
</evidence>
<dbReference type="STRING" id="525909.Afer_0869"/>
<protein>
    <submittedName>
        <fullName evidence="2">Uncharacterized protein</fullName>
    </submittedName>
</protein>
<keyword evidence="3" id="KW-1185">Reference proteome</keyword>
<evidence type="ECO:0000313" key="2">
    <source>
        <dbReference type="EMBL" id="ACU53814.1"/>
    </source>
</evidence>
<reference evidence="2 3" key="1">
    <citation type="journal article" date="2009" name="Stand. Genomic Sci.">
        <title>Complete genome sequence of Acidimicrobium ferrooxidans type strain (ICP).</title>
        <authorList>
            <person name="Clum A."/>
            <person name="Nolan M."/>
            <person name="Lang E."/>
            <person name="Glavina Del Rio T."/>
            <person name="Tice H."/>
            <person name="Copeland A."/>
            <person name="Cheng J.F."/>
            <person name="Lucas S."/>
            <person name="Chen F."/>
            <person name="Bruce D."/>
            <person name="Goodwin L."/>
            <person name="Pitluck S."/>
            <person name="Ivanova N."/>
            <person name="Mavrommatis K."/>
            <person name="Mikhailova N."/>
            <person name="Pati A."/>
            <person name="Chen A."/>
            <person name="Palaniappan K."/>
            <person name="Goker M."/>
            <person name="Spring S."/>
            <person name="Land M."/>
            <person name="Hauser L."/>
            <person name="Chang Y.J."/>
            <person name="Jeffries C.C."/>
            <person name="Chain P."/>
            <person name="Bristow J."/>
            <person name="Eisen J.A."/>
            <person name="Markowitz V."/>
            <person name="Hugenholtz P."/>
            <person name="Kyrpides N.C."/>
            <person name="Klenk H.P."/>
            <person name="Lapidus A."/>
        </authorList>
    </citation>
    <scope>NUCLEOTIDE SEQUENCE [LARGE SCALE GENOMIC DNA]</scope>
    <source>
        <strain evidence="3">DSM 10331 / JCM 15462 / NBRC 103882 / ICP</strain>
    </source>
</reference>
<sequence length="59" mass="6024">MVGLPARAVVSAVAAVSWMIVGVVIVAAVHASWHVEAGLFAFGVGVVWARGALRAVNAR</sequence>
<keyword evidence="1" id="KW-0472">Membrane</keyword>